<comment type="caution">
    <text evidence="2">The sequence shown here is derived from an EMBL/GenBank/DDBJ whole genome shotgun (WGS) entry which is preliminary data.</text>
</comment>
<sequence>MDLFYLTYDISLSIIVFGLFTFGLFSIIMMLANGYVVGIVIGEVLQLRMGVLLLTGLAPHFFTETLSLFLCSTVGSATGLQLFRWLRGIQLIPLKCLLLETIMITTFSVFLLFISAFIESNISYVRIKG</sequence>
<dbReference type="InterPro" id="IPR002798">
    <property type="entry name" value="SpoIIM-like"/>
</dbReference>
<evidence type="ECO:0000256" key="1">
    <source>
        <dbReference type="SAM" id="Phobius"/>
    </source>
</evidence>
<reference evidence="2 3" key="1">
    <citation type="submission" date="2016-12" db="EMBL/GenBank/DDBJ databases">
        <title>Candidatus Reconcilibacillus cellulovorans genome.</title>
        <authorList>
            <person name="Kolinko S."/>
            <person name="Wu Y.-W."/>
            <person name="Tachea F."/>
            <person name="Denzel E."/>
            <person name="Hiras J."/>
            <person name="Baecker N."/>
            <person name="Chan L.J."/>
            <person name="Eichorst S.A."/>
            <person name="Frey D."/>
            <person name="Adams P.D."/>
            <person name="Pray T."/>
            <person name="Tanjore D."/>
            <person name="Petzold C.J."/>
            <person name="Gladden J.M."/>
            <person name="Simmons B.A."/>
            <person name="Singer S.W."/>
        </authorList>
    </citation>
    <scope>NUCLEOTIDE SEQUENCE [LARGE SCALE GENOMIC DNA]</scope>
    <source>
        <strain evidence="2">JTherm</strain>
    </source>
</reference>
<keyword evidence="1" id="KW-0812">Transmembrane</keyword>
<name>A0A2A6DY32_9BACL</name>
<evidence type="ECO:0008006" key="4">
    <source>
        <dbReference type="Google" id="ProtNLM"/>
    </source>
</evidence>
<evidence type="ECO:0000313" key="3">
    <source>
        <dbReference type="Proteomes" id="UP000243688"/>
    </source>
</evidence>
<organism evidence="2 3">
    <name type="scientific">Candidatus Reconcilbacillus cellulovorans</name>
    <dbReference type="NCBI Taxonomy" id="1906605"/>
    <lineage>
        <taxon>Bacteria</taxon>
        <taxon>Bacillati</taxon>
        <taxon>Bacillota</taxon>
        <taxon>Bacilli</taxon>
        <taxon>Bacillales</taxon>
        <taxon>Paenibacillaceae</taxon>
        <taxon>Candidatus Reconcilbacillus</taxon>
    </lineage>
</organism>
<dbReference type="Proteomes" id="UP000243688">
    <property type="component" value="Unassembled WGS sequence"/>
</dbReference>
<evidence type="ECO:0000313" key="2">
    <source>
        <dbReference type="EMBL" id="PDO09643.1"/>
    </source>
</evidence>
<gene>
    <name evidence="2" type="ORF">BLM47_11405</name>
</gene>
<keyword evidence="1" id="KW-1133">Transmembrane helix</keyword>
<dbReference type="EMBL" id="MOXJ01000032">
    <property type="protein sequence ID" value="PDO09643.1"/>
    <property type="molecule type" value="Genomic_DNA"/>
</dbReference>
<accession>A0A2A6DY32</accession>
<feature type="transmembrane region" description="Helical" evidence="1">
    <location>
        <begin position="66"/>
        <end position="85"/>
    </location>
</feature>
<proteinExistence type="predicted"/>
<protein>
    <recommendedName>
        <fullName evidence="4">Stage II sporulation protein M</fullName>
    </recommendedName>
</protein>
<feature type="transmembrane region" description="Helical" evidence="1">
    <location>
        <begin position="6"/>
        <end position="28"/>
    </location>
</feature>
<feature type="transmembrane region" description="Helical" evidence="1">
    <location>
        <begin position="97"/>
        <end position="118"/>
    </location>
</feature>
<keyword evidence="1" id="KW-0472">Membrane</keyword>
<dbReference type="AlphaFoldDB" id="A0A2A6DY32"/>
<dbReference type="Pfam" id="PF01944">
    <property type="entry name" value="SpoIIM"/>
    <property type="match status" value="1"/>
</dbReference>